<proteinExistence type="predicted"/>
<protein>
    <recommendedName>
        <fullName evidence="3">Co-chaperone DjlA N-terminal domain-containing protein</fullName>
    </recommendedName>
</protein>
<evidence type="ECO:0000313" key="1">
    <source>
        <dbReference type="EMBL" id="SAK70862.1"/>
    </source>
</evidence>
<evidence type="ECO:0008006" key="3">
    <source>
        <dbReference type="Google" id="ProtNLM"/>
    </source>
</evidence>
<keyword evidence="2" id="KW-1185">Reference proteome</keyword>
<name>A0A158BL86_9BURK</name>
<accession>A0A158BL86</accession>
<dbReference type="SUPFAM" id="SSF158682">
    <property type="entry name" value="TerB-like"/>
    <property type="match status" value="1"/>
</dbReference>
<dbReference type="EMBL" id="FCOX02000012">
    <property type="protein sequence ID" value="SAK70862.1"/>
    <property type="molecule type" value="Genomic_DNA"/>
</dbReference>
<dbReference type="AlphaFoldDB" id="A0A158BL86"/>
<reference evidence="1" key="1">
    <citation type="submission" date="2016-01" db="EMBL/GenBank/DDBJ databases">
        <authorList>
            <person name="Peeters C."/>
        </authorList>
    </citation>
    <scope>NUCLEOTIDE SEQUENCE</scope>
    <source>
        <strain evidence="1">LMG 29321</strain>
    </source>
</reference>
<organism evidence="1 2">
    <name type="scientific">Caballeronia calidae</name>
    <dbReference type="NCBI Taxonomy" id="1777139"/>
    <lineage>
        <taxon>Bacteria</taxon>
        <taxon>Pseudomonadati</taxon>
        <taxon>Pseudomonadota</taxon>
        <taxon>Betaproteobacteria</taxon>
        <taxon>Burkholderiales</taxon>
        <taxon>Burkholderiaceae</taxon>
        <taxon>Caballeronia</taxon>
    </lineage>
</organism>
<dbReference type="OrthoDB" id="8526975at2"/>
<comment type="caution">
    <text evidence="1">The sequence shown here is derived from an EMBL/GenBank/DDBJ whole genome shotgun (WGS) entry which is preliminary data.</text>
</comment>
<evidence type="ECO:0000313" key="2">
    <source>
        <dbReference type="Proteomes" id="UP000071859"/>
    </source>
</evidence>
<dbReference type="Proteomes" id="UP000071859">
    <property type="component" value="Unassembled WGS sequence"/>
</dbReference>
<dbReference type="RefSeq" id="WP_062605146.1">
    <property type="nucleotide sequence ID" value="NZ_FCOX02000012.1"/>
</dbReference>
<sequence>MRHYPLDSPRAAARIVVMSLIADGHIGSAEIEQLERRGFYARLGLRAGELHEVVREVCEDLTRCSYLTWDDACRVDARVVQALADEVRDERMRRDVLMLCESAVVADDGVMTCTEAAVIDAVKRAWRMH</sequence>
<dbReference type="InterPro" id="IPR029024">
    <property type="entry name" value="TerB-like"/>
</dbReference>
<gene>
    <name evidence="1" type="ORF">AWB78_02822</name>
</gene>